<evidence type="ECO:0000313" key="2">
    <source>
        <dbReference type="Proteomes" id="UP000810252"/>
    </source>
</evidence>
<dbReference type="AlphaFoldDB" id="A0A9D9EKG6"/>
<sequence length="286" mass="32244">MKLKNNLIVTLPDFARYFDYTEFWENRRQFVRDMHPSKVYYWNNELLKAYDGIALWIAGGENAEEEAVNNGILALEVLIGRPIRKEEIEDGKCRPDLSGPIIRVLAGTTLDLPQYTDETPDVINLRYHKIEVYGHSNKPAIINIGSRGSITLYATEFTYVTEVENLFIEFLPTHIQNNIYDLNLACKDGVFLPTLNVRALFSGTRTSYKDVVSFAVADDGFVFIDSQGNPVIMSSTISELKFMLKHDGKAFYVKARGKQAVILYKDGTMKSTAGGNTTGKVIYADV</sequence>
<dbReference type="EMBL" id="JADIMQ010000072">
    <property type="protein sequence ID" value="MBO8448585.1"/>
    <property type="molecule type" value="Genomic_DNA"/>
</dbReference>
<name>A0A9D9EKG6_9BACT</name>
<dbReference type="Proteomes" id="UP000810252">
    <property type="component" value="Unassembled WGS sequence"/>
</dbReference>
<organism evidence="1 2">
    <name type="scientific">Candidatus Cryptobacteroides merdigallinarum</name>
    <dbReference type="NCBI Taxonomy" id="2840770"/>
    <lineage>
        <taxon>Bacteria</taxon>
        <taxon>Pseudomonadati</taxon>
        <taxon>Bacteroidota</taxon>
        <taxon>Bacteroidia</taxon>
        <taxon>Bacteroidales</taxon>
        <taxon>Candidatus Cryptobacteroides</taxon>
    </lineage>
</organism>
<protein>
    <submittedName>
        <fullName evidence="1">Uncharacterized protein</fullName>
    </submittedName>
</protein>
<accession>A0A9D9EKG6</accession>
<comment type="caution">
    <text evidence="1">The sequence shown here is derived from an EMBL/GenBank/DDBJ whole genome shotgun (WGS) entry which is preliminary data.</text>
</comment>
<reference evidence="1" key="1">
    <citation type="submission" date="2020-10" db="EMBL/GenBank/DDBJ databases">
        <authorList>
            <person name="Gilroy R."/>
        </authorList>
    </citation>
    <scope>NUCLEOTIDE SEQUENCE</scope>
    <source>
        <strain evidence="1">20514</strain>
    </source>
</reference>
<gene>
    <name evidence="1" type="ORF">IAC29_04865</name>
</gene>
<reference evidence="1" key="2">
    <citation type="journal article" date="2021" name="PeerJ">
        <title>Extensive microbial diversity within the chicken gut microbiome revealed by metagenomics and culture.</title>
        <authorList>
            <person name="Gilroy R."/>
            <person name="Ravi A."/>
            <person name="Getino M."/>
            <person name="Pursley I."/>
            <person name="Horton D.L."/>
            <person name="Alikhan N.F."/>
            <person name="Baker D."/>
            <person name="Gharbi K."/>
            <person name="Hall N."/>
            <person name="Watson M."/>
            <person name="Adriaenssens E.M."/>
            <person name="Foster-Nyarko E."/>
            <person name="Jarju S."/>
            <person name="Secka A."/>
            <person name="Antonio M."/>
            <person name="Oren A."/>
            <person name="Chaudhuri R.R."/>
            <person name="La Ragione R."/>
            <person name="Hildebrand F."/>
            <person name="Pallen M.J."/>
        </authorList>
    </citation>
    <scope>NUCLEOTIDE SEQUENCE</scope>
    <source>
        <strain evidence="1">20514</strain>
    </source>
</reference>
<proteinExistence type="predicted"/>
<evidence type="ECO:0000313" key="1">
    <source>
        <dbReference type="EMBL" id="MBO8448585.1"/>
    </source>
</evidence>